<gene>
    <name evidence="4" type="ORF">DFH07DRAFT_705351</name>
</gene>
<dbReference type="PANTHER" id="PTHR24166">
    <property type="entry name" value="ROLLING PEBBLES, ISOFORM B"/>
    <property type="match status" value="1"/>
</dbReference>
<dbReference type="PROSITE" id="PS50297">
    <property type="entry name" value="ANK_REP_REGION"/>
    <property type="match status" value="4"/>
</dbReference>
<organism evidence="4 5">
    <name type="scientific">Mycena maculata</name>
    <dbReference type="NCBI Taxonomy" id="230809"/>
    <lineage>
        <taxon>Eukaryota</taxon>
        <taxon>Fungi</taxon>
        <taxon>Dikarya</taxon>
        <taxon>Basidiomycota</taxon>
        <taxon>Agaricomycotina</taxon>
        <taxon>Agaricomycetes</taxon>
        <taxon>Agaricomycetidae</taxon>
        <taxon>Agaricales</taxon>
        <taxon>Marasmiineae</taxon>
        <taxon>Mycenaceae</taxon>
        <taxon>Mycena</taxon>
    </lineage>
</organism>
<dbReference type="EMBL" id="JARJLG010000148">
    <property type="protein sequence ID" value="KAJ7736575.1"/>
    <property type="molecule type" value="Genomic_DNA"/>
</dbReference>
<keyword evidence="1" id="KW-0677">Repeat</keyword>
<dbReference type="SMART" id="SM00248">
    <property type="entry name" value="ANK"/>
    <property type="match status" value="4"/>
</dbReference>
<protein>
    <submittedName>
        <fullName evidence="4">Ankyrin repeat protein</fullName>
    </submittedName>
</protein>
<feature type="repeat" description="ANK" evidence="3">
    <location>
        <begin position="36"/>
        <end position="60"/>
    </location>
</feature>
<evidence type="ECO:0000256" key="3">
    <source>
        <dbReference type="PROSITE-ProRule" id="PRU00023"/>
    </source>
</evidence>
<evidence type="ECO:0000256" key="1">
    <source>
        <dbReference type="ARBA" id="ARBA00022737"/>
    </source>
</evidence>
<dbReference type="Proteomes" id="UP001215280">
    <property type="component" value="Unassembled WGS sequence"/>
</dbReference>
<keyword evidence="2 3" id="KW-0040">ANK repeat</keyword>
<dbReference type="PRINTS" id="PR01415">
    <property type="entry name" value="ANKYRIN"/>
</dbReference>
<dbReference type="Gene3D" id="1.25.40.20">
    <property type="entry name" value="Ankyrin repeat-containing domain"/>
    <property type="match status" value="1"/>
</dbReference>
<feature type="repeat" description="ANK" evidence="3">
    <location>
        <begin position="70"/>
        <end position="102"/>
    </location>
</feature>
<feature type="non-terminal residue" evidence="4">
    <location>
        <position position="128"/>
    </location>
</feature>
<dbReference type="PROSITE" id="PS50088">
    <property type="entry name" value="ANK_REPEAT"/>
    <property type="match status" value="4"/>
</dbReference>
<evidence type="ECO:0000313" key="4">
    <source>
        <dbReference type="EMBL" id="KAJ7736575.1"/>
    </source>
</evidence>
<dbReference type="SUPFAM" id="SSF48403">
    <property type="entry name" value="Ankyrin repeat"/>
    <property type="match status" value="1"/>
</dbReference>
<comment type="caution">
    <text evidence="4">The sequence shown here is derived from an EMBL/GenBank/DDBJ whole genome shotgun (WGS) entry which is preliminary data.</text>
</comment>
<dbReference type="AlphaFoldDB" id="A0AAD7MXN2"/>
<reference evidence="4" key="1">
    <citation type="submission" date="2023-03" db="EMBL/GenBank/DDBJ databases">
        <title>Massive genome expansion in bonnet fungi (Mycena s.s.) driven by repeated elements and novel gene families across ecological guilds.</title>
        <authorList>
            <consortium name="Lawrence Berkeley National Laboratory"/>
            <person name="Harder C.B."/>
            <person name="Miyauchi S."/>
            <person name="Viragh M."/>
            <person name="Kuo A."/>
            <person name="Thoen E."/>
            <person name="Andreopoulos B."/>
            <person name="Lu D."/>
            <person name="Skrede I."/>
            <person name="Drula E."/>
            <person name="Henrissat B."/>
            <person name="Morin E."/>
            <person name="Kohler A."/>
            <person name="Barry K."/>
            <person name="LaButti K."/>
            <person name="Morin E."/>
            <person name="Salamov A."/>
            <person name="Lipzen A."/>
            <person name="Mereny Z."/>
            <person name="Hegedus B."/>
            <person name="Baldrian P."/>
            <person name="Stursova M."/>
            <person name="Weitz H."/>
            <person name="Taylor A."/>
            <person name="Grigoriev I.V."/>
            <person name="Nagy L.G."/>
            <person name="Martin F."/>
            <person name="Kauserud H."/>
        </authorList>
    </citation>
    <scope>NUCLEOTIDE SEQUENCE</scope>
    <source>
        <strain evidence="4">CBHHK188m</strain>
    </source>
</reference>
<feature type="repeat" description="ANK" evidence="3">
    <location>
        <begin position="102"/>
        <end position="128"/>
    </location>
</feature>
<dbReference type="InterPro" id="IPR036770">
    <property type="entry name" value="Ankyrin_rpt-contain_sf"/>
</dbReference>
<keyword evidence="5" id="KW-1185">Reference proteome</keyword>
<dbReference type="Pfam" id="PF12796">
    <property type="entry name" value="Ank_2"/>
    <property type="match status" value="2"/>
</dbReference>
<feature type="repeat" description="ANK" evidence="3">
    <location>
        <begin position="1"/>
        <end position="30"/>
    </location>
</feature>
<evidence type="ECO:0000313" key="5">
    <source>
        <dbReference type="Proteomes" id="UP001215280"/>
    </source>
</evidence>
<dbReference type="InterPro" id="IPR002110">
    <property type="entry name" value="Ankyrin_rpt"/>
</dbReference>
<name>A0AAD7MXN2_9AGAR</name>
<sequence length="128" mass="14032">MPLHIAVQGGNIEIVARLLEAGADPTARFAEPECQPLHLAVEQGDMEIATLLLDHGAHVNDFYGWYVYGDSQSPLHIACQEGPRDMVKLLLDRGADLEARGHYGTALGFAVHFRQLDVVRMLLDKGAD</sequence>
<dbReference type="InterPro" id="IPR050889">
    <property type="entry name" value="Dendritic_Spine_Reg/Scaffold"/>
</dbReference>
<evidence type="ECO:0000256" key="2">
    <source>
        <dbReference type="ARBA" id="ARBA00023043"/>
    </source>
</evidence>
<proteinExistence type="predicted"/>
<dbReference type="PANTHER" id="PTHR24166:SF48">
    <property type="entry name" value="PROTEIN VAPYRIN"/>
    <property type="match status" value="1"/>
</dbReference>
<accession>A0AAD7MXN2</accession>